<feature type="domain" description="AAA" evidence="1">
    <location>
        <begin position="20"/>
        <end position="135"/>
    </location>
</feature>
<dbReference type="InterPro" id="IPR025420">
    <property type="entry name" value="DUF4143"/>
</dbReference>
<dbReference type="PANTHER" id="PTHR43566">
    <property type="entry name" value="CONSERVED PROTEIN"/>
    <property type="match status" value="1"/>
</dbReference>
<dbReference type="PANTHER" id="PTHR43566:SF2">
    <property type="entry name" value="DUF4143 DOMAIN-CONTAINING PROTEIN"/>
    <property type="match status" value="1"/>
</dbReference>
<protein>
    <submittedName>
        <fullName evidence="3">AAA domain protein</fullName>
    </submittedName>
</protein>
<evidence type="ECO:0000259" key="1">
    <source>
        <dbReference type="Pfam" id="PF13173"/>
    </source>
</evidence>
<dbReference type="Proteomes" id="UP000330807">
    <property type="component" value="Unassembled WGS sequence"/>
</dbReference>
<proteinExistence type="predicted"/>
<dbReference type="EMBL" id="CABWIH010000043">
    <property type="protein sequence ID" value="VWL99401.1"/>
    <property type="molecule type" value="Genomic_DNA"/>
</dbReference>
<dbReference type="InterPro" id="IPR041682">
    <property type="entry name" value="AAA_14"/>
</dbReference>
<evidence type="ECO:0000313" key="3">
    <source>
        <dbReference type="EMBL" id="VWL99401.1"/>
    </source>
</evidence>
<name>A0A5K1J888_9ACTN</name>
<evidence type="ECO:0000313" key="4">
    <source>
        <dbReference type="Proteomes" id="UP000330807"/>
    </source>
</evidence>
<dbReference type="RefSeq" id="WP_156063776.1">
    <property type="nucleotide sequence ID" value="NZ_CABWIH010000043.1"/>
</dbReference>
<gene>
    <name evidence="3" type="ORF">LMKDKBCB_02095</name>
</gene>
<reference evidence="3 4" key="1">
    <citation type="submission" date="2019-10" db="EMBL/GenBank/DDBJ databases">
        <authorList>
            <person name="Wolf R A."/>
        </authorList>
    </citation>
    <scope>NUCLEOTIDE SEQUENCE [LARGE SCALE GENOMIC DNA]</scope>
    <source>
        <strain evidence="3">Collinsella_aerofaciens_AK_138A</strain>
    </source>
</reference>
<feature type="domain" description="DUF4143" evidence="2">
    <location>
        <begin position="199"/>
        <end position="364"/>
    </location>
</feature>
<dbReference type="Pfam" id="PF13635">
    <property type="entry name" value="DUF4143"/>
    <property type="match status" value="1"/>
</dbReference>
<dbReference type="AlphaFoldDB" id="A0A5K1J888"/>
<accession>A0A5K1J888</accession>
<dbReference type="Pfam" id="PF13173">
    <property type="entry name" value="AAA_14"/>
    <property type="match status" value="1"/>
</dbReference>
<evidence type="ECO:0000259" key="2">
    <source>
        <dbReference type="Pfam" id="PF13635"/>
    </source>
</evidence>
<sequence length="421" mass="45463">MYIARLTDKLLRDNLETFGAVLVEGPKWCGKSTSAARAAKSELYIADPTGGYRNKRLAELDVTSALAGERPRLIDEWQEVPSLWDAVRYECDRARGEAGQFLLTGSATPLDLNKPLHSGAGRIGRVRMDTLTQLELGKSSGDTSLRALFEGAKPEGLSSGTVLDIASAVCRGGWPVAARLTDRQAMMIASSYIDAVASEDLSRIDGRTRKPEMVRRLISALARNEATLAAKRTVVADTGMAGLAPISTSTVSSYIDALTRVFFVDDISAWNPALRSPVRIRSAKKHHIVDPSLAAAALGATPEALVSDLKTLGFMFESLVTHDMLVYARLMGAEVMHYRDDSNLEVDLIVQRKDGAWGAFEVKLGYMQEDQAASSLLALERKMTERGEKPPAVKAVIVGVGGIARMRSDGVVVVPFDTLGA</sequence>
<organism evidence="3 4">
    <name type="scientific">Collinsella aerofaciens</name>
    <dbReference type="NCBI Taxonomy" id="74426"/>
    <lineage>
        <taxon>Bacteria</taxon>
        <taxon>Bacillati</taxon>
        <taxon>Actinomycetota</taxon>
        <taxon>Coriobacteriia</taxon>
        <taxon>Coriobacteriales</taxon>
        <taxon>Coriobacteriaceae</taxon>
        <taxon>Collinsella</taxon>
    </lineage>
</organism>